<proteinExistence type="predicted"/>
<evidence type="ECO:0000313" key="1">
    <source>
        <dbReference type="EMBL" id="MFD1789164.1"/>
    </source>
</evidence>
<evidence type="ECO:0000313" key="2">
    <source>
        <dbReference type="Proteomes" id="UP001597283"/>
    </source>
</evidence>
<protein>
    <submittedName>
        <fullName evidence="1">Uncharacterized protein</fullName>
    </submittedName>
</protein>
<dbReference type="EMBL" id="JBHUFC010000008">
    <property type="protein sequence ID" value="MFD1789164.1"/>
    <property type="molecule type" value="Genomic_DNA"/>
</dbReference>
<reference evidence="2" key="1">
    <citation type="journal article" date="2019" name="Int. J. Syst. Evol. Microbiol.">
        <title>The Global Catalogue of Microorganisms (GCM) 10K type strain sequencing project: providing services to taxonomists for standard genome sequencing and annotation.</title>
        <authorList>
            <consortium name="The Broad Institute Genomics Platform"/>
            <consortium name="The Broad Institute Genome Sequencing Center for Infectious Disease"/>
            <person name="Wu L."/>
            <person name="Ma J."/>
        </authorList>
    </citation>
    <scope>NUCLEOTIDE SEQUENCE [LARGE SCALE GENOMIC DNA]</scope>
    <source>
        <strain evidence="2">Q85</strain>
    </source>
</reference>
<gene>
    <name evidence="1" type="ORF">ACFSC3_16505</name>
</gene>
<name>A0ABW4NHX9_9SPHN</name>
<accession>A0ABW4NHX9</accession>
<organism evidence="1 2">
    <name type="scientific">Sphingomonas floccifaciens</name>
    <dbReference type="NCBI Taxonomy" id="1844115"/>
    <lineage>
        <taxon>Bacteria</taxon>
        <taxon>Pseudomonadati</taxon>
        <taxon>Pseudomonadota</taxon>
        <taxon>Alphaproteobacteria</taxon>
        <taxon>Sphingomonadales</taxon>
        <taxon>Sphingomonadaceae</taxon>
        <taxon>Sphingomonas</taxon>
    </lineage>
</organism>
<sequence length="62" mass="6385">MKEVFDEASKAEEVQGVVVVTGPDSVDVAMTPAAALRSAERISSAAVEALIGESGRNAKDSH</sequence>
<dbReference type="Proteomes" id="UP001597283">
    <property type="component" value="Unassembled WGS sequence"/>
</dbReference>
<keyword evidence="2" id="KW-1185">Reference proteome</keyword>
<dbReference type="RefSeq" id="WP_064311231.1">
    <property type="nucleotide sequence ID" value="NZ_JBHUFC010000008.1"/>
</dbReference>
<comment type="caution">
    <text evidence="1">The sequence shown here is derived from an EMBL/GenBank/DDBJ whole genome shotgun (WGS) entry which is preliminary data.</text>
</comment>